<dbReference type="RefSeq" id="WP_301573837.1">
    <property type="nucleotide sequence ID" value="NZ_JAPWIE010000008.1"/>
</dbReference>
<evidence type="ECO:0000313" key="2">
    <source>
        <dbReference type="Proteomes" id="UP001067235"/>
    </source>
</evidence>
<dbReference type="Proteomes" id="UP001067235">
    <property type="component" value="Unassembled WGS sequence"/>
</dbReference>
<protein>
    <submittedName>
        <fullName evidence="1">Phosphodiesterase</fullName>
    </submittedName>
</protein>
<name>A0ABT4N1P0_GORRU</name>
<reference evidence="1" key="1">
    <citation type="submission" date="2022-12" db="EMBL/GenBank/DDBJ databases">
        <authorList>
            <person name="Krivoruchko A.V."/>
            <person name="Elkin A."/>
        </authorList>
    </citation>
    <scope>NUCLEOTIDE SEQUENCE</scope>
    <source>
        <strain evidence="1">IEGM 1388</strain>
    </source>
</reference>
<keyword evidence="2" id="KW-1185">Reference proteome</keyword>
<dbReference type="SUPFAM" id="SSF56634">
    <property type="entry name" value="Heme-dependent catalase-like"/>
    <property type="match status" value="1"/>
</dbReference>
<comment type="caution">
    <text evidence="1">The sequence shown here is derived from an EMBL/GenBank/DDBJ whole genome shotgun (WGS) entry which is preliminary data.</text>
</comment>
<gene>
    <name evidence="1" type="ORF">O4213_24560</name>
</gene>
<sequence>MKAAELAGLPIRAGAAIRGARLFHPNGVLATGTLTRTASENVGLPVETGAVIARVSKGVGLPGALPDVIGLAIRMEPHDGDDTPWDVLLASALGGTGWRKTIPFPALSLGSSVLSTLQPLDHDGVSWWLRATLATRPDGHNPSLSEMKKGIDDGGLVFKLEQTRGHTPFLPLARLELTATVPESDYPDIGFDPTANTTRGVRPGPGWLSSIREVAYRRSRQGRDAEN</sequence>
<accession>A0ABT4N1P0</accession>
<evidence type="ECO:0000313" key="1">
    <source>
        <dbReference type="EMBL" id="MCZ4553178.1"/>
    </source>
</evidence>
<proteinExistence type="predicted"/>
<dbReference type="EMBL" id="JAPWIE010000008">
    <property type="protein sequence ID" value="MCZ4553178.1"/>
    <property type="molecule type" value="Genomic_DNA"/>
</dbReference>
<organism evidence="1 2">
    <name type="scientific">Gordonia rubripertincta</name>
    <name type="common">Rhodococcus corallinus</name>
    <dbReference type="NCBI Taxonomy" id="36822"/>
    <lineage>
        <taxon>Bacteria</taxon>
        <taxon>Bacillati</taxon>
        <taxon>Actinomycetota</taxon>
        <taxon>Actinomycetes</taxon>
        <taxon>Mycobacteriales</taxon>
        <taxon>Gordoniaceae</taxon>
        <taxon>Gordonia</taxon>
    </lineage>
</organism>
<dbReference type="InterPro" id="IPR020835">
    <property type="entry name" value="Catalase_sf"/>
</dbReference>